<keyword evidence="3" id="KW-1185">Reference proteome</keyword>
<dbReference type="EMBL" id="BPLR01014075">
    <property type="protein sequence ID" value="GIY66099.1"/>
    <property type="molecule type" value="Genomic_DNA"/>
</dbReference>
<name>A0AAV4V7W0_CAEEX</name>
<dbReference type="AlphaFoldDB" id="A0AAV4V7W0"/>
<reference evidence="2 3" key="1">
    <citation type="submission" date="2021-06" db="EMBL/GenBank/DDBJ databases">
        <title>Caerostris extrusa draft genome.</title>
        <authorList>
            <person name="Kono N."/>
            <person name="Arakawa K."/>
        </authorList>
    </citation>
    <scope>NUCLEOTIDE SEQUENCE [LARGE SCALE GENOMIC DNA]</scope>
</reference>
<evidence type="ECO:0000313" key="2">
    <source>
        <dbReference type="EMBL" id="GIY66099.1"/>
    </source>
</evidence>
<evidence type="ECO:0000256" key="1">
    <source>
        <dbReference type="SAM" id="MobiDB-lite"/>
    </source>
</evidence>
<comment type="caution">
    <text evidence="2">The sequence shown here is derived from an EMBL/GenBank/DDBJ whole genome shotgun (WGS) entry which is preliminary data.</text>
</comment>
<feature type="region of interest" description="Disordered" evidence="1">
    <location>
        <begin position="194"/>
        <end position="262"/>
    </location>
</feature>
<evidence type="ECO:0000313" key="3">
    <source>
        <dbReference type="Proteomes" id="UP001054945"/>
    </source>
</evidence>
<sequence length="262" mass="28353">MFLEIVMPADNSKIGSKNLRGLVHWDRIVKRAFLDLSPGSVHLSFAFYSSFTEVFLELYCIVCVISQFQELCVARNTPAIPAGDEEADPVIDVEPASIALSDVVNQQGVPRITLNLAPDECRDESTSERSTTSSTELHEKGSSFWMSIVPESIELINAPVKIVDVLVLHPSCLAPEDEVSDAVDGAAVDAAVAVDEYDGDDEKKKESASLDGDESAPTGGLSSSRKFRLLPSSSKDDGDAEPLDGFEIQGMEEAPIPSEKYE</sequence>
<accession>A0AAV4V7W0</accession>
<protein>
    <submittedName>
        <fullName evidence="2">Uncharacterized protein</fullName>
    </submittedName>
</protein>
<gene>
    <name evidence="2" type="ORF">CEXT_298941</name>
</gene>
<proteinExistence type="predicted"/>
<dbReference type="Proteomes" id="UP001054945">
    <property type="component" value="Unassembled WGS sequence"/>
</dbReference>
<organism evidence="2 3">
    <name type="scientific">Caerostris extrusa</name>
    <name type="common">Bark spider</name>
    <name type="synonym">Caerostris bankana</name>
    <dbReference type="NCBI Taxonomy" id="172846"/>
    <lineage>
        <taxon>Eukaryota</taxon>
        <taxon>Metazoa</taxon>
        <taxon>Ecdysozoa</taxon>
        <taxon>Arthropoda</taxon>
        <taxon>Chelicerata</taxon>
        <taxon>Arachnida</taxon>
        <taxon>Araneae</taxon>
        <taxon>Araneomorphae</taxon>
        <taxon>Entelegynae</taxon>
        <taxon>Araneoidea</taxon>
        <taxon>Araneidae</taxon>
        <taxon>Caerostris</taxon>
    </lineage>
</organism>